<comment type="caution">
    <text evidence="5">The sequence shown here is derived from an EMBL/GenBank/DDBJ whole genome shotgun (WGS) entry which is preliminary data.</text>
</comment>
<sequence length="165" mass="18572">MNILKHLDICAAISISVLQCASFQMAATLYVGDLHPDVTQSMLLEKFSSVGRVRNLRLCLNTGTSLQYGFISFQHQADVKKWSLYSFHTTEIIREVKLVPEHALELLNVDILLGQPMRIMWSQSDSSLRNSNEGNIFIKGLEKSLDSMAHYDTFSTFGNVLSCKV</sequence>
<dbReference type="Pfam" id="PF00076">
    <property type="entry name" value="RRM_1"/>
    <property type="match status" value="1"/>
</dbReference>
<evidence type="ECO:0000256" key="1">
    <source>
        <dbReference type="ARBA" id="ARBA00022737"/>
    </source>
</evidence>
<dbReference type="AlphaFoldDB" id="A0A7J6B049"/>
<accession>A0A7J6B049</accession>
<dbReference type="SUPFAM" id="SSF54928">
    <property type="entry name" value="RNA-binding domain, RBD"/>
    <property type="match status" value="1"/>
</dbReference>
<keyword evidence="2 3" id="KW-0694">RNA-binding</keyword>
<feature type="domain" description="RRM" evidence="4">
    <location>
        <begin position="27"/>
        <end position="124"/>
    </location>
</feature>
<dbReference type="Gene3D" id="3.30.70.330">
    <property type="match status" value="2"/>
</dbReference>
<dbReference type="Proteomes" id="UP000593565">
    <property type="component" value="Unassembled WGS sequence"/>
</dbReference>
<dbReference type="InterPro" id="IPR012677">
    <property type="entry name" value="Nucleotide-bd_a/b_plait_sf"/>
</dbReference>
<organism evidence="5 6">
    <name type="scientific">Ameiurus melas</name>
    <name type="common">Black bullhead</name>
    <name type="synonym">Silurus melas</name>
    <dbReference type="NCBI Taxonomy" id="219545"/>
    <lineage>
        <taxon>Eukaryota</taxon>
        <taxon>Metazoa</taxon>
        <taxon>Chordata</taxon>
        <taxon>Craniata</taxon>
        <taxon>Vertebrata</taxon>
        <taxon>Euteleostomi</taxon>
        <taxon>Actinopterygii</taxon>
        <taxon>Neopterygii</taxon>
        <taxon>Teleostei</taxon>
        <taxon>Ostariophysi</taxon>
        <taxon>Siluriformes</taxon>
        <taxon>Ictaluridae</taxon>
        <taxon>Ameiurus</taxon>
    </lineage>
</organism>
<proteinExistence type="predicted"/>
<evidence type="ECO:0000313" key="6">
    <source>
        <dbReference type="Proteomes" id="UP000593565"/>
    </source>
</evidence>
<dbReference type="PANTHER" id="PTHR24012">
    <property type="entry name" value="RNA BINDING PROTEIN"/>
    <property type="match status" value="1"/>
</dbReference>
<dbReference type="InterPro" id="IPR000504">
    <property type="entry name" value="RRM_dom"/>
</dbReference>
<dbReference type="InterPro" id="IPR035979">
    <property type="entry name" value="RBD_domain_sf"/>
</dbReference>
<keyword evidence="6" id="KW-1185">Reference proteome</keyword>
<keyword evidence="1" id="KW-0677">Repeat</keyword>
<gene>
    <name evidence="5" type="ORF">AMELA_G00080210</name>
</gene>
<dbReference type="EMBL" id="JAAGNN010000006">
    <property type="protein sequence ID" value="KAF4088236.1"/>
    <property type="molecule type" value="Genomic_DNA"/>
</dbReference>
<evidence type="ECO:0000256" key="3">
    <source>
        <dbReference type="PROSITE-ProRule" id="PRU00176"/>
    </source>
</evidence>
<evidence type="ECO:0000259" key="4">
    <source>
        <dbReference type="PROSITE" id="PS50102"/>
    </source>
</evidence>
<dbReference type="PROSITE" id="PS50102">
    <property type="entry name" value="RRM"/>
    <property type="match status" value="1"/>
</dbReference>
<name>A0A7J6B049_AMEME</name>
<protein>
    <recommendedName>
        <fullName evidence="4">RRM domain-containing protein</fullName>
    </recommendedName>
</protein>
<dbReference type="GO" id="GO:0003723">
    <property type="term" value="F:RNA binding"/>
    <property type="evidence" value="ECO:0007669"/>
    <property type="project" value="UniProtKB-UniRule"/>
</dbReference>
<reference evidence="5 6" key="1">
    <citation type="submission" date="2020-02" db="EMBL/GenBank/DDBJ databases">
        <title>A chromosome-scale genome assembly of the black bullhead catfish (Ameiurus melas).</title>
        <authorList>
            <person name="Wen M."/>
            <person name="Zham M."/>
            <person name="Cabau C."/>
            <person name="Klopp C."/>
            <person name="Donnadieu C."/>
            <person name="Roques C."/>
            <person name="Bouchez O."/>
            <person name="Lampietro C."/>
            <person name="Jouanno E."/>
            <person name="Herpin A."/>
            <person name="Louis A."/>
            <person name="Berthelot C."/>
            <person name="Parey E."/>
            <person name="Roest-Crollius H."/>
            <person name="Braasch I."/>
            <person name="Postlethwait J."/>
            <person name="Robinson-Rechavi M."/>
            <person name="Echchiki A."/>
            <person name="Begum T."/>
            <person name="Montfort J."/>
            <person name="Schartl M."/>
            <person name="Bobe J."/>
            <person name="Guiguen Y."/>
        </authorList>
    </citation>
    <scope>NUCLEOTIDE SEQUENCE [LARGE SCALE GENOMIC DNA]</scope>
    <source>
        <strain evidence="5">M_S1</strain>
        <tissue evidence="5">Blood</tissue>
    </source>
</reference>
<evidence type="ECO:0000313" key="5">
    <source>
        <dbReference type="EMBL" id="KAF4088236.1"/>
    </source>
</evidence>
<dbReference type="SMART" id="SM00360">
    <property type="entry name" value="RRM"/>
    <property type="match status" value="1"/>
</dbReference>
<evidence type="ECO:0000256" key="2">
    <source>
        <dbReference type="ARBA" id="ARBA00022884"/>
    </source>
</evidence>